<dbReference type="InterPro" id="IPR029036">
    <property type="entry name" value="P5CR_dimer"/>
</dbReference>
<dbReference type="NCBIfam" id="NF005814">
    <property type="entry name" value="PRK07680.1"/>
    <property type="match status" value="1"/>
</dbReference>
<dbReference type="InterPro" id="IPR000304">
    <property type="entry name" value="Pyrroline-COOH_reductase"/>
</dbReference>
<protein>
    <submittedName>
        <fullName evidence="5">Competence protein ComER</fullName>
    </submittedName>
</protein>
<evidence type="ECO:0000313" key="6">
    <source>
        <dbReference type="Proteomes" id="UP000181997"/>
    </source>
</evidence>
<dbReference type="Gene3D" id="3.40.50.720">
    <property type="entry name" value="NAD(P)-binding Rossmann-like Domain"/>
    <property type="match status" value="1"/>
</dbReference>
<gene>
    <name evidence="5" type="ORF">GA0061094_1222</name>
</gene>
<proteinExistence type="inferred from homology"/>
<feature type="domain" description="Pyrroline-5-carboxylate reductase dimerisation" evidence="4">
    <location>
        <begin position="158"/>
        <end position="258"/>
    </location>
</feature>
<keyword evidence="6" id="KW-1185">Reference proteome</keyword>
<evidence type="ECO:0000313" key="5">
    <source>
        <dbReference type="EMBL" id="SCB89414.1"/>
    </source>
</evidence>
<dbReference type="Gene3D" id="1.10.3730.10">
    <property type="entry name" value="ProC C-terminal domain-like"/>
    <property type="match status" value="1"/>
</dbReference>
<name>A0A0V8HN01_9BACI</name>
<sequence length="272" mass="29767">MKVGIIGTGNMGKVIIEAFIESKAIFPSRLYMTNRTLKKAKLLQETTGGHVLNSSEEVIKSSDIVFICVKPHDVYRVIEENKDCFTEDKCAVSITSPVSVDQLQSILPCSCARFIPSITNRALSGVSLLTFGSDCTEHWKGTLTTLAEHISTPVLIREEVTRVASDIVSCGPAFFSYLTQRFINAAVEVTEIDAETATVLASEMLVGLGDLLKKEIYTLPALQEKVCVKGGVTGKGIDVMERELGEVFEKLFQATQEKFTDDIAETKSQFGV</sequence>
<evidence type="ECO:0000256" key="1">
    <source>
        <dbReference type="ARBA" id="ARBA00005525"/>
    </source>
</evidence>
<accession>A0A0V8HN01</accession>
<dbReference type="SUPFAM" id="SSF51735">
    <property type="entry name" value="NAD(P)-binding Rossmann-fold domains"/>
    <property type="match status" value="1"/>
</dbReference>
<dbReference type="AlphaFoldDB" id="A0A0V8HN01"/>
<dbReference type="PROSITE" id="PS00521">
    <property type="entry name" value="P5CR"/>
    <property type="match status" value="1"/>
</dbReference>
<dbReference type="EMBL" id="FMAU01000001">
    <property type="protein sequence ID" value="SCB89414.1"/>
    <property type="molecule type" value="Genomic_DNA"/>
</dbReference>
<dbReference type="Pfam" id="PF03807">
    <property type="entry name" value="F420_oxidored"/>
    <property type="match status" value="1"/>
</dbReference>
<evidence type="ECO:0000256" key="2">
    <source>
        <dbReference type="PIRSR" id="PIRSR000193-1"/>
    </source>
</evidence>
<dbReference type="Pfam" id="PF14748">
    <property type="entry name" value="P5CR_dimer"/>
    <property type="match status" value="1"/>
</dbReference>
<reference evidence="6" key="1">
    <citation type="submission" date="2016-08" db="EMBL/GenBank/DDBJ databases">
        <authorList>
            <person name="Varghese N."/>
            <person name="Submissions Spin"/>
        </authorList>
    </citation>
    <scope>NUCLEOTIDE SEQUENCE [LARGE SCALE GENOMIC DNA]</scope>
    <source>
        <strain evidence="6">SGD-1123</strain>
    </source>
</reference>
<dbReference type="RefSeq" id="WP_058297826.1">
    <property type="nucleotide sequence ID" value="NZ_FMAU01000001.1"/>
</dbReference>
<dbReference type="InterPro" id="IPR028939">
    <property type="entry name" value="P5C_Rdtase_cat_N"/>
</dbReference>
<comment type="similarity">
    <text evidence="1">Belongs to the pyrroline-5-carboxylate reductase family.</text>
</comment>
<dbReference type="GO" id="GO:0055129">
    <property type="term" value="P:L-proline biosynthetic process"/>
    <property type="evidence" value="ECO:0007669"/>
    <property type="project" value="TreeGrafter"/>
</dbReference>
<evidence type="ECO:0000259" key="4">
    <source>
        <dbReference type="Pfam" id="PF14748"/>
    </source>
</evidence>
<feature type="domain" description="Pyrroline-5-carboxylate reductase catalytic N-terminal" evidence="3">
    <location>
        <begin position="2"/>
        <end position="96"/>
    </location>
</feature>
<dbReference type="InterPro" id="IPR036291">
    <property type="entry name" value="NAD(P)-bd_dom_sf"/>
</dbReference>
<organism evidence="5 6">
    <name type="scientific">[Bacillus] enclensis</name>
    <dbReference type="NCBI Taxonomy" id="1402860"/>
    <lineage>
        <taxon>Bacteria</taxon>
        <taxon>Bacillati</taxon>
        <taxon>Bacillota</taxon>
        <taxon>Bacilli</taxon>
        <taxon>Bacillales</taxon>
        <taxon>Bacillaceae</taxon>
        <taxon>Rossellomorea</taxon>
    </lineage>
</organism>
<dbReference type="InterPro" id="IPR008927">
    <property type="entry name" value="6-PGluconate_DH-like_C_sf"/>
</dbReference>
<feature type="binding site" evidence="2">
    <location>
        <begin position="6"/>
        <end position="11"/>
    </location>
    <ligand>
        <name>NADP(+)</name>
        <dbReference type="ChEBI" id="CHEBI:58349"/>
    </ligand>
</feature>
<dbReference type="SUPFAM" id="SSF48179">
    <property type="entry name" value="6-phosphogluconate dehydrogenase C-terminal domain-like"/>
    <property type="match status" value="1"/>
</dbReference>
<dbReference type="GO" id="GO:0004735">
    <property type="term" value="F:pyrroline-5-carboxylate reductase activity"/>
    <property type="evidence" value="ECO:0007669"/>
    <property type="project" value="InterPro"/>
</dbReference>
<dbReference type="PANTHER" id="PTHR11645">
    <property type="entry name" value="PYRROLINE-5-CARBOXYLATE REDUCTASE"/>
    <property type="match status" value="1"/>
</dbReference>
<keyword evidence="2" id="KW-0521">NADP</keyword>
<dbReference type="InterPro" id="IPR053790">
    <property type="entry name" value="P5CR-like_CS"/>
</dbReference>
<dbReference type="PANTHER" id="PTHR11645:SF51">
    <property type="entry name" value="COME OPERON PROTEIN 4"/>
    <property type="match status" value="1"/>
</dbReference>
<evidence type="ECO:0000259" key="3">
    <source>
        <dbReference type="Pfam" id="PF03807"/>
    </source>
</evidence>
<dbReference type="PIRSF" id="PIRSF000193">
    <property type="entry name" value="Pyrrol-5-carb_rd"/>
    <property type="match status" value="1"/>
</dbReference>
<dbReference type="OrthoDB" id="9805754at2"/>
<dbReference type="Proteomes" id="UP000181997">
    <property type="component" value="Unassembled WGS sequence"/>
</dbReference>